<evidence type="ECO:0000313" key="3">
    <source>
        <dbReference type="Proteomes" id="UP000298860"/>
    </source>
</evidence>
<proteinExistence type="predicted"/>
<comment type="caution">
    <text evidence="2">The sequence shown here is derived from an EMBL/GenBank/DDBJ whole genome shotgun (WGS) entry which is preliminary data.</text>
</comment>
<accession>A0A4D4JEH3</accession>
<feature type="transmembrane region" description="Helical" evidence="1">
    <location>
        <begin position="119"/>
        <end position="137"/>
    </location>
</feature>
<dbReference type="AlphaFoldDB" id="A0A4D4JEH3"/>
<gene>
    <name evidence="2" type="ORF">GTS_43990</name>
</gene>
<dbReference type="Gene3D" id="1.20.120.1630">
    <property type="match status" value="1"/>
</dbReference>
<keyword evidence="1" id="KW-0472">Membrane</keyword>
<dbReference type="EMBL" id="BJFL01000028">
    <property type="protein sequence ID" value="GDY32766.1"/>
    <property type="molecule type" value="Genomic_DNA"/>
</dbReference>
<dbReference type="Proteomes" id="UP000298860">
    <property type="component" value="Unassembled WGS sequence"/>
</dbReference>
<dbReference type="OrthoDB" id="5188730at2"/>
<protein>
    <recommendedName>
        <fullName evidence="4">Isoprenylcysteine carboxyl methyltransferase</fullName>
    </recommendedName>
</protein>
<reference evidence="3" key="1">
    <citation type="submission" date="2019-04" db="EMBL/GenBank/DDBJ databases">
        <title>Draft genome sequence of Pseudonocardiaceae bacterium SL3-2-4.</title>
        <authorList>
            <person name="Ningsih F."/>
            <person name="Yokota A."/>
            <person name="Sakai Y."/>
            <person name="Nanatani K."/>
            <person name="Yabe S."/>
            <person name="Oetari A."/>
            <person name="Sjamsuridzal W."/>
        </authorList>
    </citation>
    <scope>NUCLEOTIDE SEQUENCE [LARGE SCALE GENOMIC DNA]</scope>
    <source>
        <strain evidence="3">SL3-2-4</strain>
    </source>
</reference>
<feature type="transmembrane region" description="Helical" evidence="1">
    <location>
        <begin position="70"/>
        <end position="88"/>
    </location>
</feature>
<organism evidence="2 3">
    <name type="scientific">Gandjariella thermophila</name>
    <dbReference type="NCBI Taxonomy" id="1931992"/>
    <lineage>
        <taxon>Bacteria</taxon>
        <taxon>Bacillati</taxon>
        <taxon>Actinomycetota</taxon>
        <taxon>Actinomycetes</taxon>
        <taxon>Pseudonocardiales</taxon>
        <taxon>Pseudonocardiaceae</taxon>
        <taxon>Gandjariella</taxon>
    </lineage>
</organism>
<evidence type="ECO:0008006" key="4">
    <source>
        <dbReference type="Google" id="ProtNLM"/>
    </source>
</evidence>
<keyword evidence="1" id="KW-1133">Transmembrane helix</keyword>
<keyword evidence="3" id="KW-1185">Reference proteome</keyword>
<sequence length="190" mass="21023">MSEPALLLSLATFALIGLLPRIFFRDGRLVPMWWATAFPFFVCPVVLLLGYAGVLAPLAPSAWHRWLDPASALLSAASIGLICMTIGTHRVPLALWHQDDDAPQHLVTYGAYARIRHPFYAAFLLAFLGAFAAFPHWTTLCAAAYGAVVLNATAAREERRLAASAFGEEYRRYLSRTGRFLPRLRVPAPR</sequence>
<name>A0A4D4JEH3_9PSEU</name>
<evidence type="ECO:0000256" key="1">
    <source>
        <dbReference type="SAM" id="Phobius"/>
    </source>
</evidence>
<feature type="transmembrane region" description="Helical" evidence="1">
    <location>
        <begin position="36"/>
        <end position="58"/>
    </location>
</feature>
<feature type="transmembrane region" description="Helical" evidence="1">
    <location>
        <begin position="6"/>
        <end position="24"/>
    </location>
</feature>
<keyword evidence="1" id="KW-0812">Transmembrane</keyword>
<evidence type="ECO:0000313" key="2">
    <source>
        <dbReference type="EMBL" id="GDY32766.1"/>
    </source>
</evidence>
<dbReference type="RefSeq" id="WP_137815763.1">
    <property type="nucleotide sequence ID" value="NZ_BJFL01000028.1"/>
</dbReference>